<name>A0A4U5MX83_POPAL</name>
<evidence type="ECO:0000313" key="2">
    <source>
        <dbReference type="EMBL" id="TKR74639.1"/>
    </source>
</evidence>
<reference evidence="2" key="1">
    <citation type="submission" date="2018-10" db="EMBL/GenBank/DDBJ databases">
        <title>Population genomic analysis revealed the cold adaptation of white poplar.</title>
        <authorList>
            <person name="Liu Y.-J."/>
        </authorList>
    </citation>
    <scope>NUCLEOTIDE SEQUENCE [LARGE SCALE GENOMIC DNA]</scope>
    <source>
        <strain evidence="2">PAL-ZL1</strain>
    </source>
</reference>
<dbReference type="InterPro" id="IPR004158">
    <property type="entry name" value="DUF247_pln"/>
</dbReference>
<comment type="caution">
    <text evidence="2">The sequence shown here is derived from an EMBL/GenBank/DDBJ whole genome shotgun (WGS) entry which is preliminary data.</text>
</comment>
<feature type="compositionally biased region" description="Polar residues" evidence="1">
    <location>
        <begin position="40"/>
        <end position="59"/>
    </location>
</feature>
<evidence type="ECO:0000256" key="1">
    <source>
        <dbReference type="SAM" id="MobiDB-lite"/>
    </source>
</evidence>
<protein>
    <submittedName>
        <fullName evidence="2">Uncharacterized protein</fullName>
    </submittedName>
</protein>
<feature type="region of interest" description="Disordered" evidence="1">
    <location>
        <begin position="1"/>
        <end position="61"/>
    </location>
</feature>
<gene>
    <name evidence="2" type="ORF">D5086_0000293320</name>
</gene>
<dbReference type="Pfam" id="PF03140">
    <property type="entry name" value="DUF247"/>
    <property type="match status" value="1"/>
</dbReference>
<sequence>MKNDVEQARASNMADDESSAPNKGKVIDVGSDSDIDKDINNLSASNKGKDTASSSSISNPELKIEMTSRILEQLHDKMEGMTSQQDRADCCIYRVPKSLRGVNWKAYTPLLISIGPLHRETKRIEAMQNHKWRCFKEFTEQDGMNEEKIRDLVISIQNKEKYIRVCYSEKFNRISSCDFIEMILLDAVFVIKFLNEYKQPKHFEPRMLFDIREDLILLENQLPVSIIWDIYYEINRDLRDTTSEDATWESFLDLVTYVFGKHTGDIATLEKPQQKAAAAEIKRKQPQ</sequence>
<organism evidence="2">
    <name type="scientific">Populus alba</name>
    <name type="common">White poplar</name>
    <dbReference type="NCBI Taxonomy" id="43335"/>
    <lineage>
        <taxon>Eukaryota</taxon>
        <taxon>Viridiplantae</taxon>
        <taxon>Streptophyta</taxon>
        <taxon>Embryophyta</taxon>
        <taxon>Tracheophyta</taxon>
        <taxon>Spermatophyta</taxon>
        <taxon>Magnoliopsida</taxon>
        <taxon>eudicotyledons</taxon>
        <taxon>Gunneridae</taxon>
        <taxon>Pentapetalae</taxon>
        <taxon>rosids</taxon>
        <taxon>fabids</taxon>
        <taxon>Malpighiales</taxon>
        <taxon>Salicaceae</taxon>
        <taxon>Saliceae</taxon>
        <taxon>Populus</taxon>
    </lineage>
</organism>
<dbReference type="STRING" id="43335.A0A4U5MX83"/>
<proteinExistence type="predicted"/>
<dbReference type="AlphaFoldDB" id="A0A4U5MX83"/>
<dbReference type="PANTHER" id="PTHR31170">
    <property type="entry name" value="BNAC04G53230D PROTEIN"/>
    <property type="match status" value="1"/>
</dbReference>
<dbReference type="PANTHER" id="PTHR31170:SF24">
    <property type="match status" value="1"/>
</dbReference>
<accession>A0A4U5MX83</accession>
<dbReference type="EMBL" id="RCHU01001169">
    <property type="protein sequence ID" value="TKR74639.1"/>
    <property type="molecule type" value="Genomic_DNA"/>
</dbReference>